<dbReference type="CDD" id="cd08566">
    <property type="entry name" value="GDPD_AtGDE_like"/>
    <property type="match status" value="1"/>
</dbReference>
<evidence type="ECO:0000313" key="2">
    <source>
        <dbReference type="EMBL" id="MDM1046880.1"/>
    </source>
</evidence>
<dbReference type="EMBL" id="JACAGK010000002">
    <property type="protein sequence ID" value="MDM1046880.1"/>
    <property type="molecule type" value="Genomic_DNA"/>
</dbReference>
<accession>A0ABT7NI54</accession>
<keyword evidence="3" id="KW-1185">Reference proteome</keyword>
<dbReference type="InterPro" id="IPR017946">
    <property type="entry name" value="PLC-like_Pdiesterase_TIM-brl"/>
</dbReference>
<dbReference type="Pfam" id="PF03009">
    <property type="entry name" value="GDPD"/>
    <property type="match status" value="1"/>
</dbReference>
<sequence>MVINNPIVSLSLVCLIFFGHTILSFAQIKHHSTSGRESKRNIKVVAHRANNGEEKYPENSITMIQSCLDQGLQILELDIRQTKDKQLVILHDKTVDRTTNGKGNIADLTLQELQQLNLKHEGKITRLKVPTLEEVLKLTKGKVMLDLDIKIEGEDSYRRIVDLVKKYDMNENVLFFLYDVADIPTLHKLAPNAQILARVRNSEEINLVQQYPFIRYIHIDEECYADATMKSLIDKGYEVWLNSLGYYDRLQKSNGTGFEQFLKKYPHITIIQTDLGLELIRYLNR</sequence>
<gene>
    <name evidence="2" type="ORF">HX018_01260</name>
</gene>
<dbReference type="Gene3D" id="3.20.20.190">
    <property type="entry name" value="Phosphatidylinositol (PI) phosphodiesterase"/>
    <property type="match status" value="1"/>
</dbReference>
<proteinExistence type="predicted"/>
<dbReference type="InterPro" id="IPR030395">
    <property type="entry name" value="GP_PDE_dom"/>
</dbReference>
<reference evidence="2" key="2">
    <citation type="journal article" date="2022" name="Sci. Total Environ.">
        <title>Prevalence, transmission, and molecular epidemiology of tet(X)-positive bacteria among humans, animals, and environmental niches in China: An epidemiological, and genomic-based study.</title>
        <authorList>
            <person name="Dong N."/>
            <person name="Zeng Y."/>
            <person name="Cai C."/>
            <person name="Sun C."/>
            <person name="Lu J."/>
            <person name="Liu C."/>
            <person name="Zhou H."/>
            <person name="Sun Q."/>
            <person name="Shu L."/>
            <person name="Wang H."/>
            <person name="Wang Y."/>
            <person name="Wang S."/>
            <person name="Wu C."/>
            <person name="Chan E.W."/>
            <person name="Chen G."/>
            <person name="Shen Z."/>
            <person name="Chen S."/>
            <person name="Zhang R."/>
        </authorList>
    </citation>
    <scope>NUCLEOTIDE SEQUENCE</scope>
    <source>
        <strain evidence="2">R1692</strain>
    </source>
</reference>
<comment type="caution">
    <text evidence="2">The sequence shown here is derived from an EMBL/GenBank/DDBJ whole genome shotgun (WGS) entry which is preliminary data.</text>
</comment>
<evidence type="ECO:0000313" key="3">
    <source>
        <dbReference type="Proteomes" id="UP001170954"/>
    </source>
</evidence>
<dbReference type="PROSITE" id="PS51704">
    <property type="entry name" value="GP_PDE"/>
    <property type="match status" value="1"/>
</dbReference>
<organism evidence="2 3">
    <name type="scientific">Sphingobacterium hotanense</name>
    <dbReference type="NCBI Taxonomy" id="649196"/>
    <lineage>
        <taxon>Bacteria</taxon>
        <taxon>Pseudomonadati</taxon>
        <taxon>Bacteroidota</taxon>
        <taxon>Sphingobacteriia</taxon>
        <taxon>Sphingobacteriales</taxon>
        <taxon>Sphingobacteriaceae</taxon>
        <taxon>Sphingobacterium</taxon>
    </lineage>
</organism>
<name>A0ABT7NI54_9SPHI</name>
<dbReference type="SUPFAM" id="SSF51695">
    <property type="entry name" value="PLC-like phosphodiesterases"/>
    <property type="match status" value="1"/>
</dbReference>
<protein>
    <submittedName>
        <fullName evidence="2">Glycerophosphodiester phosphodiesterase family protein</fullName>
    </submittedName>
</protein>
<feature type="domain" description="GP-PDE" evidence="1">
    <location>
        <begin position="42"/>
        <end position="283"/>
    </location>
</feature>
<dbReference type="RefSeq" id="WP_286650215.1">
    <property type="nucleotide sequence ID" value="NZ_JACAGK010000002.1"/>
</dbReference>
<dbReference type="PANTHER" id="PTHR46320:SF1">
    <property type="entry name" value="GLYCEROPHOSPHODIESTER PHOSPHODIESTERASE 1"/>
    <property type="match status" value="1"/>
</dbReference>
<dbReference type="Proteomes" id="UP001170954">
    <property type="component" value="Unassembled WGS sequence"/>
</dbReference>
<reference evidence="2" key="1">
    <citation type="submission" date="2020-06" db="EMBL/GenBank/DDBJ databases">
        <authorList>
            <person name="Dong N."/>
        </authorList>
    </citation>
    <scope>NUCLEOTIDE SEQUENCE</scope>
    <source>
        <strain evidence="2">R1692</strain>
    </source>
</reference>
<evidence type="ECO:0000259" key="1">
    <source>
        <dbReference type="PROSITE" id="PS51704"/>
    </source>
</evidence>
<dbReference type="PANTHER" id="PTHR46320">
    <property type="entry name" value="GLYCEROPHOSPHODIESTER PHOSPHODIESTERASE 1"/>
    <property type="match status" value="1"/>
</dbReference>